<evidence type="ECO:0000313" key="5">
    <source>
        <dbReference type="Proteomes" id="UP000053617"/>
    </source>
</evidence>
<dbReference type="GO" id="GO:0000379">
    <property type="term" value="P:tRNA-type intron splice site recognition and cleavage"/>
    <property type="evidence" value="ECO:0007669"/>
    <property type="project" value="InterPro"/>
</dbReference>
<evidence type="ECO:0000313" key="4">
    <source>
        <dbReference type="EMBL" id="KIW99666.1"/>
    </source>
</evidence>
<dbReference type="PANTHER" id="PTHR28518">
    <property type="entry name" value="TRNA-SPLICING ENDONUCLEASE SUBUNIT SEN15"/>
    <property type="match status" value="1"/>
</dbReference>
<dbReference type="GO" id="GO:0000213">
    <property type="term" value="F:tRNA-intron lyase activity"/>
    <property type="evidence" value="ECO:0007669"/>
    <property type="project" value="TreeGrafter"/>
</dbReference>
<dbReference type="Proteomes" id="UP000053617">
    <property type="component" value="Unassembled WGS sequence"/>
</dbReference>
<keyword evidence="1" id="KW-0819">tRNA processing</keyword>
<dbReference type="InterPro" id="IPR042777">
    <property type="entry name" value="Sen15_fungi"/>
</dbReference>
<feature type="region of interest" description="Disordered" evidence="2">
    <location>
        <begin position="163"/>
        <end position="192"/>
    </location>
</feature>
<dbReference type="GeneID" id="25299150"/>
<gene>
    <name evidence="4" type="ORF">Z518_11079</name>
</gene>
<accession>A0A0D2FC25</accession>
<evidence type="ECO:0000256" key="1">
    <source>
        <dbReference type="ARBA" id="ARBA00022694"/>
    </source>
</evidence>
<dbReference type="AlphaFoldDB" id="A0A0D2FC25"/>
<dbReference type="VEuPathDB" id="FungiDB:Z518_11079"/>
<evidence type="ECO:0000259" key="3">
    <source>
        <dbReference type="Pfam" id="PF09631"/>
    </source>
</evidence>
<dbReference type="RefSeq" id="XP_013266803.1">
    <property type="nucleotide sequence ID" value="XM_013411349.1"/>
</dbReference>
<organism evidence="4 5">
    <name type="scientific">Rhinocladiella mackenziei CBS 650.93</name>
    <dbReference type="NCBI Taxonomy" id="1442369"/>
    <lineage>
        <taxon>Eukaryota</taxon>
        <taxon>Fungi</taxon>
        <taxon>Dikarya</taxon>
        <taxon>Ascomycota</taxon>
        <taxon>Pezizomycotina</taxon>
        <taxon>Eurotiomycetes</taxon>
        <taxon>Chaetothyriomycetidae</taxon>
        <taxon>Chaetothyriales</taxon>
        <taxon>Herpotrichiellaceae</taxon>
        <taxon>Rhinocladiella</taxon>
    </lineage>
</organism>
<reference evidence="4 5" key="1">
    <citation type="submission" date="2015-01" db="EMBL/GenBank/DDBJ databases">
        <title>The Genome Sequence of Rhinocladiella mackenzie CBS 650.93.</title>
        <authorList>
            <consortium name="The Broad Institute Genomics Platform"/>
            <person name="Cuomo C."/>
            <person name="de Hoog S."/>
            <person name="Gorbushina A."/>
            <person name="Stielow B."/>
            <person name="Teixiera M."/>
            <person name="Abouelleil A."/>
            <person name="Chapman S.B."/>
            <person name="Priest M."/>
            <person name="Young S.K."/>
            <person name="Wortman J."/>
            <person name="Nusbaum C."/>
            <person name="Birren B."/>
        </authorList>
    </citation>
    <scope>NUCLEOTIDE SEQUENCE [LARGE SCALE GENOMIC DNA]</scope>
    <source>
        <strain evidence="4 5">CBS 650.93</strain>
    </source>
</reference>
<dbReference type="HOGENOM" id="CLU_083361_1_0_1"/>
<feature type="domain" description="tRNA-splicing endonuclease subunit Sen15" evidence="3">
    <location>
        <begin position="32"/>
        <end position="156"/>
    </location>
</feature>
<proteinExistence type="predicted"/>
<dbReference type="EMBL" id="KN847485">
    <property type="protein sequence ID" value="KIW99666.1"/>
    <property type="molecule type" value="Genomic_DNA"/>
</dbReference>
<keyword evidence="5" id="KW-1185">Reference proteome</keyword>
<dbReference type="InterPro" id="IPR036167">
    <property type="entry name" value="tRNA_intron_Endo_cat-like_sf"/>
</dbReference>
<name>A0A0D2FC25_9EURO</name>
<protein>
    <recommendedName>
        <fullName evidence="3">tRNA-splicing endonuclease subunit Sen15 domain-containing protein</fullName>
    </recommendedName>
</protein>
<dbReference type="SUPFAM" id="SSF53032">
    <property type="entry name" value="tRNA-intron endonuclease catalytic domain-like"/>
    <property type="match status" value="1"/>
</dbReference>
<dbReference type="GO" id="GO:0000214">
    <property type="term" value="C:tRNA-intron endonuclease complex"/>
    <property type="evidence" value="ECO:0007669"/>
    <property type="project" value="InterPro"/>
</dbReference>
<dbReference type="InterPro" id="IPR018593">
    <property type="entry name" value="tRNA-endonuc_su_Sen15"/>
</dbReference>
<dbReference type="OrthoDB" id="10002170at2759"/>
<sequence length="232" mass="24566">MTSTKPPQASALSGLISGSDAKSPAQALSLEILHNLQHQHNWTDLKLHLVSLNATSPQGFVHLDGFNLSSGLSPSSTPSPSGTSNPLTPGETVTLISGLPPQHSYVHPDLQTYLIKHSIPDTSLPVQRELVLPLSLGENWTLSRFCAVFDHLPERQVIHVQGAGGSGRPMGTQATPADGSANGSATGRVGGYEHRDQKRVLLGMKARDGGGGDGTVVYYIMQEGEIKPRQNG</sequence>
<feature type="region of interest" description="Disordered" evidence="2">
    <location>
        <begin position="71"/>
        <end position="91"/>
    </location>
</feature>
<feature type="compositionally biased region" description="Low complexity" evidence="2">
    <location>
        <begin position="71"/>
        <end position="90"/>
    </location>
</feature>
<dbReference type="PANTHER" id="PTHR28518:SF1">
    <property type="entry name" value="TRNA-SPLICING ENDONUCLEASE SUBUNIT SEN15"/>
    <property type="match status" value="1"/>
</dbReference>
<dbReference type="Pfam" id="PF09631">
    <property type="entry name" value="Sen15"/>
    <property type="match status" value="1"/>
</dbReference>
<evidence type="ECO:0000256" key="2">
    <source>
        <dbReference type="SAM" id="MobiDB-lite"/>
    </source>
</evidence>
<dbReference type="STRING" id="1442369.A0A0D2FC25"/>